<keyword evidence="4 5" id="KW-0472">Membrane</keyword>
<evidence type="ECO:0000256" key="3">
    <source>
        <dbReference type="ARBA" id="ARBA00022989"/>
    </source>
</evidence>
<dbReference type="InterPro" id="IPR009915">
    <property type="entry name" value="NnrU_dom"/>
</dbReference>
<dbReference type="OrthoDB" id="7828645at2"/>
<dbReference type="EMBL" id="CXWC01000007">
    <property type="protein sequence ID" value="CTQ69791.1"/>
    <property type="molecule type" value="Genomic_DNA"/>
</dbReference>
<feature type="domain" description="NnrU" evidence="6">
    <location>
        <begin position="10"/>
        <end position="222"/>
    </location>
</feature>
<name>A0A0M7B2F1_9HYPH</name>
<feature type="transmembrane region" description="Helical" evidence="5">
    <location>
        <begin position="36"/>
        <end position="57"/>
    </location>
</feature>
<evidence type="ECO:0000313" key="8">
    <source>
        <dbReference type="Proteomes" id="UP000049983"/>
    </source>
</evidence>
<comment type="subcellular location">
    <subcellularLocation>
        <location evidence="1">Membrane</location>
        <topology evidence="1">Multi-pass membrane protein</topology>
    </subcellularLocation>
</comment>
<evidence type="ECO:0000256" key="4">
    <source>
        <dbReference type="ARBA" id="ARBA00023136"/>
    </source>
</evidence>
<evidence type="ECO:0000256" key="1">
    <source>
        <dbReference type="ARBA" id="ARBA00004141"/>
    </source>
</evidence>
<dbReference type="GO" id="GO:0016020">
    <property type="term" value="C:membrane"/>
    <property type="evidence" value="ECO:0007669"/>
    <property type="project" value="UniProtKB-SubCell"/>
</dbReference>
<organism evidence="7 8">
    <name type="scientific">Roseibium album</name>
    <dbReference type="NCBI Taxonomy" id="311410"/>
    <lineage>
        <taxon>Bacteria</taxon>
        <taxon>Pseudomonadati</taxon>
        <taxon>Pseudomonadota</taxon>
        <taxon>Alphaproteobacteria</taxon>
        <taxon>Hyphomicrobiales</taxon>
        <taxon>Stappiaceae</taxon>
        <taxon>Roseibium</taxon>
    </lineage>
</organism>
<sequence>MLENGWINYTAAFAVFFASHMVLVRPPVRPVLVRFLTPRGFSAAYSLLSLAILWWMIEAAQAAPYVELWSWEPWQNWVPIIAMLPACLIAAFGVAVPNPFSFGGAHNERFDPQRPGIVRWMRHPILVALFLWSIAHLVPNGNLAHAILFGAFAIFSLLGMKLIDRRRKREMGEDWSRQLNAARAAHLTQLSNPGGTLIRLLVGLFAYVGLAHLHPYFAGVYPFA</sequence>
<accession>A0A0M7B2F1</accession>
<evidence type="ECO:0000256" key="2">
    <source>
        <dbReference type="ARBA" id="ARBA00022692"/>
    </source>
</evidence>
<keyword evidence="3 5" id="KW-1133">Transmembrane helix</keyword>
<dbReference type="Pfam" id="PF07298">
    <property type="entry name" value="NnrU"/>
    <property type="match status" value="1"/>
</dbReference>
<evidence type="ECO:0000313" key="7">
    <source>
        <dbReference type="EMBL" id="CTQ69791.1"/>
    </source>
</evidence>
<dbReference type="STRING" id="311410.LA5095_06182"/>
<dbReference type="Gene3D" id="1.20.120.1630">
    <property type="match status" value="1"/>
</dbReference>
<feature type="transmembrane region" description="Helical" evidence="5">
    <location>
        <begin position="143"/>
        <end position="163"/>
    </location>
</feature>
<dbReference type="Proteomes" id="UP000049983">
    <property type="component" value="Unassembled WGS sequence"/>
</dbReference>
<keyword evidence="2 5" id="KW-0812">Transmembrane</keyword>
<feature type="transmembrane region" description="Helical" evidence="5">
    <location>
        <begin position="197"/>
        <end position="217"/>
    </location>
</feature>
<feature type="transmembrane region" description="Helical" evidence="5">
    <location>
        <begin position="6"/>
        <end position="24"/>
    </location>
</feature>
<gene>
    <name evidence="7" type="ORF">LA5096_02255</name>
</gene>
<protein>
    <submittedName>
        <fullName evidence="7">Putative membrane protein</fullName>
    </submittedName>
</protein>
<keyword evidence="8" id="KW-1185">Reference proteome</keyword>
<evidence type="ECO:0000256" key="5">
    <source>
        <dbReference type="SAM" id="Phobius"/>
    </source>
</evidence>
<feature type="transmembrane region" description="Helical" evidence="5">
    <location>
        <begin position="117"/>
        <end position="137"/>
    </location>
</feature>
<reference evidence="8" key="1">
    <citation type="submission" date="2015-07" db="EMBL/GenBank/DDBJ databases">
        <authorList>
            <person name="Rodrigo-Torres Lidia"/>
            <person name="Arahal R.David."/>
        </authorList>
    </citation>
    <scope>NUCLEOTIDE SEQUENCE [LARGE SCALE GENOMIC DNA]</scope>
    <source>
        <strain evidence="8">CECT 5096</strain>
    </source>
</reference>
<proteinExistence type="predicted"/>
<dbReference type="GeneID" id="97669646"/>
<feature type="transmembrane region" description="Helical" evidence="5">
    <location>
        <begin position="77"/>
        <end position="96"/>
    </location>
</feature>
<dbReference type="AlphaFoldDB" id="A0A0M7B2F1"/>
<evidence type="ECO:0000259" key="6">
    <source>
        <dbReference type="Pfam" id="PF07298"/>
    </source>
</evidence>
<dbReference type="RefSeq" id="WP_055391800.1">
    <property type="nucleotide sequence ID" value="NZ_CXWA01000018.1"/>
</dbReference>